<dbReference type="Pfam" id="PF11807">
    <property type="entry name" value="UstYa"/>
    <property type="match status" value="1"/>
</dbReference>
<protein>
    <submittedName>
        <fullName evidence="11">Uncharacterized protein</fullName>
    </submittedName>
</protein>
<evidence type="ECO:0000256" key="8">
    <source>
        <dbReference type="ARBA" id="ARBA00035112"/>
    </source>
</evidence>
<dbReference type="GO" id="GO:0016020">
    <property type="term" value="C:membrane"/>
    <property type="evidence" value="ECO:0007669"/>
    <property type="project" value="UniProtKB-SubCell"/>
</dbReference>
<accession>A0AAN6NFE6</accession>
<dbReference type="AlphaFoldDB" id="A0AAN6NFE6"/>
<evidence type="ECO:0000256" key="3">
    <source>
        <dbReference type="ARBA" id="ARBA00022692"/>
    </source>
</evidence>
<evidence type="ECO:0000256" key="7">
    <source>
        <dbReference type="ARBA" id="ARBA00023180"/>
    </source>
</evidence>
<feature type="transmembrane region" description="Helical" evidence="10">
    <location>
        <begin position="42"/>
        <end position="62"/>
    </location>
</feature>
<dbReference type="PANTHER" id="PTHR33365:SF4">
    <property type="entry name" value="CYCLOCHLOROTINE BIOSYNTHESIS PROTEIN O"/>
    <property type="match status" value="1"/>
</dbReference>
<keyword evidence="7" id="KW-0325">Glycoprotein</keyword>
<name>A0AAN6NFE6_9PEZI</name>
<comment type="subcellular location">
    <subcellularLocation>
        <location evidence="1">Membrane</location>
        <topology evidence="1">Single-pass membrane protein</topology>
    </subcellularLocation>
</comment>
<keyword evidence="4 10" id="KW-1133">Transmembrane helix</keyword>
<keyword evidence="5" id="KW-0843">Virulence</keyword>
<evidence type="ECO:0000256" key="5">
    <source>
        <dbReference type="ARBA" id="ARBA00023026"/>
    </source>
</evidence>
<feature type="region of interest" description="Disordered" evidence="9">
    <location>
        <begin position="1"/>
        <end position="26"/>
    </location>
</feature>
<dbReference type="Proteomes" id="UP001303473">
    <property type="component" value="Unassembled WGS sequence"/>
</dbReference>
<keyword evidence="12" id="KW-1185">Reference proteome</keyword>
<comment type="similarity">
    <text evidence="8">Belongs to the ustYa family.</text>
</comment>
<evidence type="ECO:0000313" key="12">
    <source>
        <dbReference type="Proteomes" id="UP001303473"/>
    </source>
</evidence>
<evidence type="ECO:0000256" key="10">
    <source>
        <dbReference type="SAM" id="Phobius"/>
    </source>
</evidence>
<dbReference type="InterPro" id="IPR021765">
    <property type="entry name" value="UstYa-like"/>
</dbReference>
<keyword evidence="3 10" id="KW-0812">Transmembrane</keyword>
<sequence>MPSIEKMRYAPVSARDSNDDDPLPAYADTHQRRLGRLLLRPLVPWILTALFASLSLFLAILIDRDSSDGLGSFAGGYATDFGPSKKHIHVSQHRFTGGASFDEDGMMFIPNTGETRFIGDPKVYPEIDYNWDNLTWGRYVLITKGEAIEAWGEEYATQEYWDKKRGGYLAGFDIFHTLHCLNHIRKSLNPSYYGTDHCIDYIRQFIMCLGDMTPVPTKYYPGLGSNYVESEMPHTCRNFDALRDWMVDRF</sequence>
<evidence type="ECO:0000256" key="2">
    <source>
        <dbReference type="ARBA" id="ARBA00004685"/>
    </source>
</evidence>
<dbReference type="GO" id="GO:0043386">
    <property type="term" value="P:mycotoxin biosynthetic process"/>
    <property type="evidence" value="ECO:0007669"/>
    <property type="project" value="InterPro"/>
</dbReference>
<keyword evidence="6 10" id="KW-0472">Membrane</keyword>
<comment type="pathway">
    <text evidence="2">Mycotoxin biosynthesis.</text>
</comment>
<proteinExistence type="inferred from homology"/>
<dbReference type="PANTHER" id="PTHR33365">
    <property type="entry name" value="YALI0B05434P"/>
    <property type="match status" value="1"/>
</dbReference>
<comment type="caution">
    <text evidence="11">The sequence shown here is derived from an EMBL/GenBank/DDBJ whole genome shotgun (WGS) entry which is preliminary data.</text>
</comment>
<reference evidence="12" key="1">
    <citation type="journal article" date="2023" name="Mol. Phylogenet. Evol.">
        <title>Genome-scale phylogeny and comparative genomics of the fungal order Sordariales.</title>
        <authorList>
            <person name="Hensen N."/>
            <person name="Bonometti L."/>
            <person name="Westerberg I."/>
            <person name="Brannstrom I.O."/>
            <person name="Guillou S."/>
            <person name="Cros-Aarteil S."/>
            <person name="Calhoun S."/>
            <person name="Haridas S."/>
            <person name="Kuo A."/>
            <person name="Mondo S."/>
            <person name="Pangilinan J."/>
            <person name="Riley R."/>
            <person name="LaButti K."/>
            <person name="Andreopoulos B."/>
            <person name="Lipzen A."/>
            <person name="Chen C."/>
            <person name="Yan M."/>
            <person name="Daum C."/>
            <person name="Ng V."/>
            <person name="Clum A."/>
            <person name="Steindorff A."/>
            <person name="Ohm R.A."/>
            <person name="Martin F."/>
            <person name="Silar P."/>
            <person name="Natvig D.O."/>
            <person name="Lalanne C."/>
            <person name="Gautier V."/>
            <person name="Ament-Velasquez S.L."/>
            <person name="Kruys A."/>
            <person name="Hutchinson M.I."/>
            <person name="Powell A.J."/>
            <person name="Barry K."/>
            <person name="Miller A.N."/>
            <person name="Grigoriev I.V."/>
            <person name="Debuchy R."/>
            <person name="Gladieux P."/>
            <person name="Hiltunen Thoren M."/>
            <person name="Johannesson H."/>
        </authorList>
    </citation>
    <scope>NUCLEOTIDE SEQUENCE [LARGE SCALE GENOMIC DNA]</scope>
    <source>
        <strain evidence="12">CBS 340.73</strain>
    </source>
</reference>
<organism evidence="11 12">
    <name type="scientific">Diplogelasinospora grovesii</name>
    <dbReference type="NCBI Taxonomy" id="303347"/>
    <lineage>
        <taxon>Eukaryota</taxon>
        <taxon>Fungi</taxon>
        <taxon>Dikarya</taxon>
        <taxon>Ascomycota</taxon>
        <taxon>Pezizomycotina</taxon>
        <taxon>Sordariomycetes</taxon>
        <taxon>Sordariomycetidae</taxon>
        <taxon>Sordariales</taxon>
        <taxon>Diplogelasinosporaceae</taxon>
        <taxon>Diplogelasinospora</taxon>
    </lineage>
</organism>
<evidence type="ECO:0000256" key="4">
    <source>
        <dbReference type="ARBA" id="ARBA00022989"/>
    </source>
</evidence>
<evidence type="ECO:0000256" key="1">
    <source>
        <dbReference type="ARBA" id="ARBA00004167"/>
    </source>
</evidence>
<evidence type="ECO:0000256" key="6">
    <source>
        <dbReference type="ARBA" id="ARBA00023136"/>
    </source>
</evidence>
<dbReference type="EMBL" id="MU853763">
    <property type="protein sequence ID" value="KAK3943783.1"/>
    <property type="molecule type" value="Genomic_DNA"/>
</dbReference>
<gene>
    <name evidence="11" type="ORF">QBC46DRAFT_361542</name>
</gene>
<evidence type="ECO:0000256" key="9">
    <source>
        <dbReference type="SAM" id="MobiDB-lite"/>
    </source>
</evidence>
<evidence type="ECO:0000313" key="11">
    <source>
        <dbReference type="EMBL" id="KAK3943783.1"/>
    </source>
</evidence>